<dbReference type="PANTHER" id="PTHR36966">
    <property type="entry name" value="REP-ASSOCIATED TYROSINE TRANSPOSASE"/>
    <property type="match status" value="1"/>
</dbReference>
<sequence length="134" mass="15913">MEYHRRFTARLEEWLDEGMGCCLFDEEANREILEEVMMRFQGTRVEHQAWVIMPNHVHALFVPREPLPGLIKVWKGVSARSIRRGSIWQENYRDTMIRDEGHFARVVSYIRRNPRGLGVGRFTLWEAERAKTVV</sequence>
<accession>A0A5R8KAW4</accession>
<evidence type="ECO:0000259" key="1">
    <source>
        <dbReference type="SMART" id="SM01321"/>
    </source>
</evidence>
<reference evidence="2 3" key="1">
    <citation type="submission" date="2019-05" db="EMBL/GenBank/DDBJ databases">
        <title>Verrucobacter flavum gen. nov., sp. nov. a new member of the family Verrucomicrobiaceae.</title>
        <authorList>
            <person name="Szuroczki S."/>
            <person name="Abbaszade G."/>
            <person name="Szabo A."/>
            <person name="Felfoldi T."/>
            <person name="Schumann P."/>
            <person name="Boka K."/>
            <person name="Keki Z."/>
            <person name="Toumi M."/>
            <person name="Toth E."/>
        </authorList>
    </citation>
    <scope>NUCLEOTIDE SEQUENCE [LARGE SCALE GENOMIC DNA]</scope>
    <source>
        <strain evidence="2 3">MG-N-17</strain>
    </source>
</reference>
<dbReference type="InterPro" id="IPR002686">
    <property type="entry name" value="Transposase_17"/>
</dbReference>
<dbReference type="OrthoDB" id="9794403at2"/>
<organism evidence="2 3">
    <name type="scientific">Phragmitibacter flavus</name>
    <dbReference type="NCBI Taxonomy" id="2576071"/>
    <lineage>
        <taxon>Bacteria</taxon>
        <taxon>Pseudomonadati</taxon>
        <taxon>Verrucomicrobiota</taxon>
        <taxon>Verrucomicrobiia</taxon>
        <taxon>Verrucomicrobiales</taxon>
        <taxon>Verrucomicrobiaceae</taxon>
        <taxon>Phragmitibacter</taxon>
    </lineage>
</organism>
<dbReference type="PANTHER" id="PTHR36966:SF1">
    <property type="entry name" value="REP-ASSOCIATED TYROSINE TRANSPOSASE"/>
    <property type="match status" value="1"/>
</dbReference>
<dbReference type="AlphaFoldDB" id="A0A5R8KAW4"/>
<dbReference type="RefSeq" id="WP_138087596.1">
    <property type="nucleotide sequence ID" value="NZ_VAUV01000013.1"/>
</dbReference>
<dbReference type="InterPro" id="IPR052715">
    <property type="entry name" value="RAYT_transposase"/>
</dbReference>
<evidence type="ECO:0000313" key="2">
    <source>
        <dbReference type="EMBL" id="TLD69454.1"/>
    </source>
</evidence>
<comment type="caution">
    <text evidence="2">The sequence shown here is derived from an EMBL/GenBank/DDBJ whole genome shotgun (WGS) entry which is preliminary data.</text>
</comment>
<dbReference type="SMART" id="SM01321">
    <property type="entry name" value="Y1_Tnp"/>
    <property type="match status" value="1"/>
</dbReference>
<dbReference type="GO" id="GO:0004803">
    <property type="term" value="F:transposase activity"/>
    <property type="evidence" value="ECO:0007669"/>
    <property type="project" value="InterPro"/>
</dbReference>
<dbReference type="Gene3D" id="3.30.70.1290">
    <property type="entry name" value="Transposase IS200-like"/>
    <property type="match status" value="1"/>
</dbReference>
<dbReference type="SUPFAM" id="SSF143422">
    <property type="entry name" value="Transposase IS200-like"/>
    <property type="match status" value="1"/>
</dbReference>
<name>A0A5R8KAW4_9BACT</name>
<dbReference type="EMBL" id="VAUV01000013">
    <property type="protein sequence ID" value="TLD69454.1"/>
    <property type="molecule type" value="Genomic_DNA"/>
</dbReference>
<keyword evidence="3" id="KW-1185">Reference proteome</keyword>
<dbReference type="GO" id="GO:0006313">
    <property type="term" value="P:DNA transposition"/>
    <property type="evidence" value="ECO:0007669"/>
    <property type="project" value="InterPro"/>
</dbReference>
<gene>
    <name evidence="2" type="ORF">FEM03_17585</name>
</gene>
<dbReference type="InterPro" id="IPR036515">
    <property type="entry name" value="Transposase_17_sf"/>
</dbReference>
<feature type="domain" description="Transposase IS200-like" evidence="1">
    <location>
        <begin position="16"/>
        <end position="113"/>
    </location>
</feature>
<dbReference type="GO" id="GO:0043565">
    <property type="term" value="F:sequence-specific DNA binding"/>
    <property type="evidence" value="ECO:0007669"/>
    <property type="project" value="TreeGrafter"/>
</dbReference>
<dbReference type="Proteomes" id="UP000306196">
    <property type="component" value="Unassembled WGS sequence"/>
</dbReference>
<proteinExistence type="predicted"/>
<evidence type="ECO:0000313" key="3">
    <source>
        <dbReference type="Proteomes" id="UP000306196"/>
    </source>
</evidence>
<protein>
    <recommendedName>
        <fullName evidence="1">Transposase IS200-like domain-containing protein</fullName>
    </recommendedName>
</protein>